<sequence>MQRATGRPCSLFLLWLSLFLALLSFSEPAASLHFSTSPSLRSPFSPRRSSASFSLPCRSWTDAVVHHSSSPSPPFDFGHSSSFAASPRGCNGLSGTFPSSISCSPLPSLSAPSCALLSFLRSPAGNLLHRSRFSVQATPRAASPVAPHRLFLLSPAAFSSSLSPQFPLSAGDGLSSTARGAARRTGVAVPPPVAAFGRTLVYAFLKPLRKPPQSPGSPASAGRAEETPEQAAEGTVDETSPRGGKREKESYFRDFDVAYDANEELRRLNDLHKFYAVYTYPGTFSFEESEEDCPEAHGQKAEATSSRLDPPPPSLPTAKRLTLPPTRYPNKALSLFPSPRPRPANSSSSSPSSSPSSSSSASSAASSASTGSSPPVPFVPSLSAVSQTAEEDAPLPAPAFPSHALPPNLSAWGGFPLPATIAKQPAAQRRECFLAPSLLGNWIVTQSLARQKAQMLSIFAFDSEASAAKPSEGVGVRTEDMRGISLAGTLAAAAERTPTKEGLRNADTEAQAVAAHNEKVEENLRLGIEGDTLRRERERDTRTLRFEPSSSSSSS</sequence>
<evidence type="ECO:0000313" key="4">
    <source>
        <dbReference type="Proteomes" id="UP000028838"/>
    </source>
</evidence>
<reference evidence="3 4" key="1">
    <citation type="submission" date="2014-07" db="EMBL/GenBank/DDBJ databases">
        <authorList>
            <person name="Sibley D."/>
            <person name="Venepally P."/>
            <person name="Karamycheva S."/>
            <person name="Hadjithomas M."/>
            <person name="Khan A."/>
            <person name="Brunk B."/>
            <person name="Roos D."/>
            <person name="Caler E."/>
            <person name="Lorenzi H."/>
        </authorList>
    </citation>
    <scope>NUCLEOTIDE SEQUENCE [LARGE SCALE GENOMIC DNA]</scope>
    <source>
        <strain evidence="3 4">FOU</strain>
    </source>
</reference>
<gene>
    <name evidence="3" type="ORF">TGFOU_267790A</name>
</gene>
<feature type="region of interest" description="Disordered" evidence="1">
    <location>
        <begin position="531"/>
        <end position="555"/>
    </location>
</feature>
<dbReference type="VEuPathDB" id="ToxoDB:TGFOU_267790A"/>
<feature type="region of interest" description="Disordered" evidence="1">
    <location>
        <begin position="210"/>
        <end position="247"/>
    </location>
</feature>
<comment type="caution">
    <text evidence="3">The sequence shown here is derived from an EMBL/GenBank/DDBJ whole genome shotgun (WGS) entry which is preliminary data.</text>
</comment>
<protein>
    <submittedName>
        <fullName evidence="3">Putative transmembrane protein</fullName>
    </submittedName>
</protein>
<organism evidence="3 4">
    <name type="scientific">Toxoplasma gondii FOU</name>
    <dbReference type="NCBI Taxonomy" id="943167"/>
    <lineage>
        <taxon>Eukaryota</taxon>
        <taxon>Sar</taxon>
        <taxon>Alveolata</taxon>
        <taxon>Apicomplexa</taxon>
        <taxon>Conoidasida</taxon>
        <taxon>Coccidia</taxon>
        <taxon>Eucoccidiorida</taxon>
        <taxon>Eimeriorina</taxon>
        <taxon>Sarcocystidae</taxon>
        <taxon>Toxoplasma</taxon>
    </lineage>
</organism>
<dbReference type="Proteomes" id="UP000028838">
    <property type="component" value="Unassembled WGS sequence"/>
</dbReference>
<feature type="region of interest" description="Disordered" evidence="1">
    <location>
        <begin position="289"/>
        <end position="375"/>
    </location>
</feature>
<proteinExistence type="predicted"/>
<dbReference type="EMBL" id="AEYH02002134">
    <property type="protein sequence ID" value="KFG42651.1"/>
    <property type="molecule type" value="Genomic_DNA"/>
</dbReference>
<feature type="compositionally biased region" description="Basic and acidic residues" evidence="1">
    <location>
        <begin position="531"/>
        <end position="545"/>
    </location>
</feature>
<dbReference type="AlphaFoldDB" id="A0A086KE33"/>
<feature type="compositionally biased region" description="Low complexity" evidence="1">
    <location>
        <begin position="343"/>
        <end position="375"/>
    </location>
</feature>
<keyword evidence="2" id="KW-0732">Signal</keyword>
<keyword evidence="3" id="KW-0812">Transmembrane</keyword>
<keyword evidence="3" id="KW-0472">Membrane</keyword>
<evidence type="ECO:0000313" key="3">
    <source>
        <dbReference type="EMBL" id="KFG42651.1"/>
    </source>
</evidence>
<feature type="chain" id="PRO_5001809217" evidence="2">
    <location>
        <begin position="32"/>
        <end position="555"/>
    </location>
</feature>
<feature type="signal peptide" evidence="2">
    <location>
        <begin position="1"/>
        <end position="31"/>
    </location>
</feature>
<accession>A0A086KE33</accession>
<name>A0A086KE33_TOXGO</name>
<feature type="non-terminal residue" evidence="3">
    <location>
        <position position="555"/>
    </location>
</feature>
<evidence type="ECO:0000256" key="2">
    <source>
        <dbReference type="SAM" id="SignalP"/>
    </source>
</evidence>
<evidence type="ECO:0000256" key="1">
    <source>
        <dbReference type="SAM" id="MobiDB-lite"/>
    </source>
</evidence>